<dbReference type="InterPro" id="IPR008207">
    <property type="entry name" value="Sig_transdc_His_kin_Hpt_dom"/>
</dbReference>
<dbReference type="Gene3D" id="3.30.450.20">
    <property type="entry name" value="PAS domain"/>
    <property type="match status" value="3"/>
</dbReference>
<gene>
    <name evidence="14" type="ORF">GCM10007320_45150</name>
</gene>
<evidence type="ECO:0000256" key="3">
    <source>
        <dbReference type="ARBA" id="ARBA00022553"/>
    </source>
</evidence>
<dbReference type="CDD" id="cd00082">
    <property type="entry name" value="HisKA"/>
    <property type="match status" value="1"/>
</dbReference>
<protein>
    <recommendedName>
        <fullName evidence="2">histidine kinase</fullName>
        <ecNumber evidence="2">2.7.13.3</ecNumber>
    </recommendedName>
</protein>
<keyword evidence="3 6" id="KW-0597">Phosphoprotein</keyword>
<feature type="modified residue" description="Phosphohistidine" evidence="5">
    <location>
        <position position="1247"/>
    </location>
</feature>
<dbReference type="SMART" id="SM00086">
    <property type="entry name" value="PAC"/>
    <property type="match status" value="3"/>
</dbReference>
<dbReference type="CDD" id="cd16922">
    <property type="entry name" value="HATPase_EvgS-ArcB-TorS-like"/>
    <property type="match status" value="1"/>
</dbReference>
<keyword evidence="8" id="KW-0812">Transmembrane</keyword>
<dbReference type="InterPro" id="IPR036890">
    <property type="entry name" value="HATPase_C_sf"/>
</dbReference>
<dbReference type="PRINTS" id="PR00344">
    <property type="entry name" value="BCTRLSENSOR"/>
</dbReference>
<dbReference type="Pfam" id="PF02518">
    <property type="entry name" value="HATPase_c"/>
    <property type="match status" value="1"/>
</dbReference>
<evidence type="ECO:0000256" key="4">
    <source>
        <dbReference type="ARBA" id="ARBA00023012"/>
    </source>
</evidence>
<dbReference type="Pfam" id="PF01627">
    <property type="entry name" value="Hpt"/>
    <property type="match status" value="1"/>
</dbReference>
<name>A0ABQ3G6P9_9BURK</name>
<evidence type="ECO:0000259" key="11">
    <source>
        <dbReference type="PROSITE" id="PS50112"/>
    </source>
</evidence>
<dbReference type="EMBL" id="BMYK01000018">
    <property type="protein sequence ID" value="GHC93857.1"/>
    <property type="molecule type" value="Genomic_DNA"/>
</dbReference>
<dbReference type="InterPro" id="IPR004358">
    <property type="entry name" value="Sig_transdc_His_kin-like_C"/>
</dbReference>
<feature type="domain" description="Response regulatory" evidence="10">
    <location>
        <begin position="897"/>
        <end position="1016"/>
    </location>
</feature>
<evidence type="ECO:0000256" key="5">
    <source>
        <dbReference type="PROSITE-ProRule" id="PRU00110"/>
    </source>
</evidence>
<dbReference type="EC" id="2.7.13.3" evidence="2"/>
<dbReference type="InterPro" id="IPR036097">
    <property type="entry name" value="HisK_dim/P_sf"/>
</dbReference>
<dbReference type="SUPFAM" id="SSF47226">
    <property type="entry name" value="Histidine-containing phosphotransfer domain, HPT domain"/>
    <property type="match status" value="1"/>
</dbReference>
<dbReference type="Pfam" id="PF00072">
    <property type="entry name" value="Response_reg"/>
    <property type="match status" value="2"/>
</dbReference>
<feature type="transmembrane region" description="Helical" evidence="8">
    <location>
        <begin position="26"/>
        <end position="47"/>
    </location>
</feature>
<dbReference type="InterPro" id="IPR005467">
    <property type="entry name" value="His_kinase_dom"/>
</dbReference>
<evidence type="ECO:0000259" key="13">
    <source>
        <dbReference type="PROSITE" id="PS50894"/>
    </source>
</evidence>
<dbReference type="InterPro" id="IPR001610">
    <property type="entry name" value="PAC"/>
</dbReference>
<dbReference type="Gene3D" id="1.10.287.130">
    <property type="match status" value="1"/>
</dbReference>
<comment type="catalytic activity">
    <reaction evidence="1">
        <text>ATP + protein L-histidine = ADP + protein N-phospho-L-histidine.</text>
        <dbReference type="EC" id="2.7.13.3"/>
    </reaction>
</comment>
<evidence type="ECO:0000259" key="9">
    <source>
        <dbReference type="PROSITE" id="PS50109"/>
    </source>
</evidence>
<dbReference type="InterPro" id="IPR000700">
    <property type="entry name" value="PAS-assoc_C"/>
</dbReference>
<dbReference type="SUPFAM" id="SSF52172">
    <property type="entry name" value="CheY-like"/>
    <property type="match status" value="2"/>
</dbReference>
<sequence length="1304" mass="141659">MPHPVRTVGPFPELARMPPPAAPRRLLRAAVALWLVAALASLGLAAMDRFQADGFEQQMRPLRQLAVVRAELTPRLQAGAAEGNAPRDAAERAAWLHALERVNVLGQRVAGAPLGLPNTLSEQALALHAQWAGADLARSPWSGAEAGPSRSALAALLQEAERVEAQSEARLAQSRALQQRRYWLAWSALGAVLLLGLGAAWRWERRWRKLETALHADAAQHRQMLDLLPQMVWICDAEAHSEYLNERWAQFSGKPVRELLGAGWLDLIHPDDRPTVLGEWRMLQSSGADRLSDFRLRHADGSYRWCNVRFGAVGGKAGRPRRWFGTSSDVHEVRQASQALARSEEFHRSLLASLNEGVIAYDAQGLATAANPAAQRLLDLRAEDMLGTHPKDWGLVLHDLQGQPLVAGQTPVGRVLADGQARRDVMVARTDRHGRRQWLCVNAEPVHGGPGGTLSAVVCSFTDVTVQQQGQRQALDQLEREVQSRTRELTGMLQDRTEDQQRMQALNAQLQEAERFAHLVADSVPGRLVYWDSGLRCRFVNRTQREWFGETSEDVIGRTLVEVRGAAFAERVALRVAAALAGEPQEFEQVEYSVRGERADTRVQYIPDRREGEVKGFVVLATNITRHKQAEQLLRERHEELEQARDRADAANQAKTIFLANMSHEIRTPLNAILGFAHLLRREIDDTAQQQQLGRIVGAASQLLQQLNDILDLSRIESGQLRLEQAEFSLDGLLARSCAAVVDAAREKDIELVLHAEPLPDLLRGDAARLLQALLKLLFNAVKFTERGLVMLRVELLAQEGDTLLLRFAVQDTGIGIAAEDLGRLFTPFAQADGTSTRRHGGTGLGLALTRSIAEQMGGEAGVESQPGRGSRFWFTARLGVAQAEPPAQPAALRGLRALVVDDLPEARDTLAELLRGLGLVADTAPDGAQALVRAQQALQDGRPYELLLLDGAMPGMDGVQTGIGLAALAPPRAMVLLATHDRASLHQLARDAGFGAVLAKPITAGLLRDTLLRLVADAGAVDTQARPQTLLASTAGARVLLAEDNLVNQEVATQLLHAAGVQVDVAGDGAQALEMVRSRPYDLVLMDVQMPHLDGLEVTRRIRQEPALAQLPIIAMTANAFPEDRQACLEAGMNEHLAKPVDPRELHAALLRWLPARLGEGRPPAPLPLAGPQPAPRAAAPAGSADVVARMADLIDLPQALEYAAGQNDILLRVLQQFVAHYAATGATLVRLLEEGERTALARALHGLRGVVGMIGAGRLREMSAALEAALAKGAPADELRAPLEELRSALDALVAAVAQRLG</sequence>
<evidence type="ECO:0000256" key="6">
    <source>
        <dbReference type="PROSITE-ProRule" id="PRU00169"/>
    </source>
</evidence>
<dbReference type="InterPro" id="IPR035965">
    <property type="entry name" value="PAS-like_dom_sf"/>
</dbReference>
<dbReference type="CDD" id="cd00156">
    <property type="entry name" value="REC"/>
    <property type="match status" value="1"/>
</dbReference>
<dbReference type="CDD" id="cd17546">
    <property type="entry name" value="REC_hyHK_CKI1_RcsC-like"/>
    <property type="match status" value="1"/>
</dbReference>
<dbReference type="InterPro" id="IPR036641">
    <property type="entry name" value="HPT_dom_sf"/>
</dbReference>
<evidence type="ECO:0000313" key="15">
    <source>
        <dbReference type="Proteomes" id="UP000626210"/>
    </source>
</evidence>
<dbReference type="PROSITE" id="PS50110">
    <property type="entry name" value="RESPONSE_REGULATORY"/>
    <property type="match status" value="2"/>
</dbReference>
<dbReference type="InterPro" id="IPR003661">
    <property type="entry name" value="HisK_dim/P_dom"/>
</dbReference>
<feature type="coiled-coil region" evidence="7">
    <location>
        <begin position="468"/>
        <end position="516"/>
    </location>
</feature>
<evidence type="ECO:0000259" key="10">
    <source>
        <dbReference type="PROSITE" id="PS50110"/>
    </source>
</evidence>
<feature type="modified residue" description="4-aspartylphosphate" evidence="6">
    <location>
        <position position="951"/>
    </location>
</feature>
<dbReference type="Proteomes" id="UP000626210">
    <property type="component" value="Unassembled WGS sequence"/>
</dbReference>
<dbReference type="SUPFAM" id="SSF55874">
    <property type="entry name" value="ATPase domain of HSP90 chaperone/DNA topoisomerase II/histidine kinase"/>
    <property type="match status" value="1"/>
</dbReference>
<proteinExistence type="predicted"/>
<dbReference type="SMART" id="SM00387">
    <property type="entry name" value="HATPase_c"/>
    <property type="match status" value="1"/>
</dbReference>
<dbReference type="SMART" id="SM00388">
    <property type="entry name" value="HisKA"/>
    <property type="match status" value="1"/>
</dbReference>
<accession>A0ABQ3G6P9</accession>
<keyword evidence="15" id="KW-1185">Reference proteome</keyword>
<feature type="domain" description="PAS" evidence="11">
    <location>
        <begin position="217"/>
        <end position="287"/>
    </location>
</feature>
<dbReference type="InterPro" id="IPR013655">
    <property type="entry name" value="PAS_fold_3"/>
</dbReference>
<dbReference type="RefSeq" id="WP_189689161.1">
    <property type="nucleotide sequence ID" value="NZ_BMYK01000018.1"/>
</dbReference>
<keyword evidence="8" id="KW-0472">Membrane</keyword>
<dbReference type="Gene3D" id="3.30.565.10">
    <property type="entry name" value="Histidine kinase-like ATPase, C-terminal domain"/>
    <property type="match status" value="1"/>
</dbReference>
<dbReference type="PANTHER" id="PTHR45339:SF5">
    <property type="entry name" value="HISTIDINE KINASE"/>
    <property type="match status" value="1"/>
</dbReference>
<feature type="domain" description="HPt" evidence="13">
    <location>
        <begin position="1208"/>
        <end position="1302"/>
    </location>
</feature>
<evidence type="ECO:0000256" key="1">
    <source>
        <dbReference type="ARBA" id="ARBA00000085"/>
    </source>
</evidence>
<dbReference type="Pfam" id="PF08447">
    <property type="entry name" value="PAS_3"/>
    <property type="match status" value="1"/>
</dbReference>
<evidence type="ECO:0000256" key="7">
    <source>
        <dbReference type="SAM" id="Coils"/>
    </source>
</evidence>
<feature type="domain" description="Response regulatory" evidence="10">
    <location>
        <begin position="1039"/>
        <end position="1155"/>
    </location>
</feature>
<dbReference type="Gene3D" id="1.20.120.160">
    <property type="entry name" value="HPT domain"/>
    <property type="match status" value="1"/>
</dbReference>
<dbReference type="SUPFAM" id="SSF55785">
    <property type="entry name" value="PYP-like sensor domain (PAS domain)"/>
    <property type="match status" value="3"/>
</dbReference>
<keyword evidence="4" id="KW-0902">Two-component regulatory system</keyword>
<keyword evidence="8" id="KW-1133">Transmembrane helix</keyword>
<dbReference type="SMART" id="SM00091">
    <property type="entry name" value="PAS"/>
    <property type="match status" value="3"/>
</dbReference>
<dbReference type="InterPro" id="IPR000014">
    <property type="entry name" value="PAS"/>
</dbReference>
<feature type="domain" description="PAS" evidence="11">
    <location>
        <begin position="343"/>
        <end position="387"/>
    </location>
</feature>
<dbReference type="PANTHER" id="PTHR45339">
    <property type="entry name" value="HYBRID SIGNAL TRANSDUCTION HISTIDINE KINASE J"/>
    <property type="match status" value="1"/>
</dbReference>
<dbReference type="PROSITE" id="PS50894">
    <property type="entry name" value="HPT"/>
    <property type="match status" value="1"/>
</dbReference>
<dbReference type="Pfam" id="PF00512">
    <property type="entry name" value="HisKA"/>
    <property type="match status" value="1"/>
</dbReference>
<dbReference type="InterPro" id="IPR003594">
    <property type="entry name" value="HATPase_dom"/>
</dbReference>
<dbReference type="InterPro" id="IPR011006">
    <property type="entry name" value="CheY-like_superfamily"/>
</dbReference>
<evidence type="ECO:0000256" key="2">
    <source>
        <dbReference type="ARBA" id="ARBA00012438"/>
    </source>
</evidence>
<dbReference type="SUPFAM" id="SSF47384">
    <property type="entry name" value="Homodimeric domain of signal transducing histidine kinase"/>
    <property type="match status" value="1"/>
</dbReference>
<dbReference type="Gene3D" id="3.40.50.2300">
    <property type="match status" value="2"/>
</dbReference>
<feature type="modified residue" description="4-aspartylphosphate" evidence="6">
    <location>
        <position position="1088"/>
    </location>
</feature>
<dbReference type="NCBIfam" id="TIGR00229">
    <property type="entry name" value="sensory_box"/>
    <property type="match status" value="3"/>
</dbReference>
<feature type="domain" description="PAC" evidence="12">
    <location>
        <begin position="290"/>
        <end position="342"/>
    </location>
</feature>
<dbReference type="SMART" id="SM00448">
    <property type="entry name" value="REC"/>
    <property type="match status" value="2"/>
</dbReference>
<dbReference type="PROSITE" id="PS50113">
    <property type="entry name" value="PAC"/>
    <property type="match status" value="1"/>
</dbReference>
<keyword evidence="7" id="KW-0175">Coiled coil</keyword>
<dbReference type="InterPro" id="IPR001789">
    <property type="entry name" value="Sig_transdc_resp-reg_receiver"/>
</dbReference>
<dbReference type="InterPro" id="IPR013656">
    <property type="entry name" value="PAS_4"/>
</dbReference>
<dbReference type="InterPro" id="IPR013767">
    <property type="entry name" value="PAS_fold"/>
</dbReference>
<feature type="transmembrane region" description="Helical" evidence="8">
    <location>
        <begin position="183"/>
        <end position="203"/>
    </location>
</feature>
<organism evidence="14 15">
    <name type="scientific">Pseudorhodoferax aquiterrae</name>
    <dbReference type="NCBI Taxonomy" id="747304"/>
    <lineage>
        <taxon>Bacteria</taxon>
        <taxon>Pseudomonadati</taxon>
        <taxon>Pseudomonadota</taxon>
        <taxon>Betaproteobacteria</taxon>
        <taxon>Burkholderiales</taxon>
        <taxon>Comamonadaceae</taxon>
    </lineage>
</organism>
<dbReference type="PROSITE" id="PS50112">
    <property type="entry name" value="PAS"/>
    <property type="match status" value="2"/>
</dbReference>
<evidence type="ECO:0000313" key="14">
    <source>
        <dbReference type="EMBL" id="GHC93857.1"/>
    </source>
</evidence>
<dbReference type="Pfam" id="PF08448">
    <property type="entry name" value="PAS_4"/>
    <property type="match status" value="1"/>
</dbReference>
<feature type="coiled-coil region" evidence="7">
    <location>
        <begin position="624"/>
        <end position="654"/>
    </location>
</feature>
<dbReference type="CDD" id="cd00130">
    <property type="entry name" value="PAS"/>
    <property type="match status" value="2"/>
</dbReference>
<comment type="caution">
    <text evidence="14">The sequence shown here is derived from an EMBL/GenBank/DDBJ whole genome shotgun (WGS) entry which is preliminary data.</text>
</comment>
<feature type="domain" description="Histidine kinase" evidence="9">
    <location>
        <begin position="661"/>
        <end position="881"/>
    </location>
</feature>
<evidence type="ECO:0000256" key="8">
    <source>
        <dbReference type="SAM" id="Phobius"/>
    </source>
</evidence>
<dbReference type="Pfam" id="PF00989">
    <property type="entry name" value="PAS"/>
    <property type="match status" value="1"/>
</dbReference>
<dbReference type="PROSITE" id="PS50109">
    <property type="entry name" value="HIS_KIN"/>
    <property type="match status" value="1"/>
</dbReference>
<evidence type="ECO:0000259" key="12">
    <source>
        <dbReference type="PROSITE" id="PS50113"/>
    </source>
</evidence>
<reference evidence="15" key="1">
    <citation type="journal article" date="2019" name="Int. J. Syst. Evol. Microbiol.">
        <title>The Global Catalogue of Microorganisms (GCM) 10K type strain sequencing project: providing services to taxonomists for standard genome sequencing and annotation.</title>
        <authorList>
            <consortium name="The Broad Institute Genomics Platform"/>
            <consortium name="The Broad Institute Genome Sequencing Center for Infectious Disease"/>
            <person name="Wu L."/>
            <person name="Ma J."/>
        </authorList>
    </citation>
    <scope>NUCLEOTIDE SEQUENCE [LARGE SCALE GENOMIC DNA]</scope>
    <source>
        <strain evidence="15">KCTC 23314</strain>
    </source>
</reference>